<dbReference type="InterPro" id="IPR012675">
    <property type="entry name" value="Beta-grasp_dom_sf"/>
</dbReference>
<dbReference type="EMBL" id="JFKE01000009">
    <property type="protein sequence ID" value="KAJ54260.1"/>
    <property type="molecule type" value="Genomic_DNA"/>
</dbReference>
<dbReference type="OrthoDB" id="197113at2"/>
<evidence type="ECO:0008006" key="3">
    <source>
        <dbReference type="Google" id="ProtNLM"/>
    </source>
</evidence>
<dbReference type="AlphaFoldDB" id="A0A037ZHH4"/>
<gene>
    <name evidence="1" type="ORF">ACMU_18720</name>
</gene>
<dbReference type="Proteomes" id="UP000026249">
    <property type="component" value="Unassembled WGS sequence"/>
</dbReference>
<dbReference type="NCBIfam" id="TIGR01683">
    <property type="entry name" value="thiS"/>
    <property type="match status" value="1"/>
</dbReference>
<dbReference type="InterPro" id="IPR016155">
    <property type="entry name" value="Mopterin_synth/thiamin_S_b"/>
</dbReference>
<proteinExistence type="predicted"/>
<reference evidence="1 2" key="1">
    <citation type="submission" date="2014-03" db="EMBL/GenBank/DDBJ databases">
        <title>Draft Genome Sequence of Actibacterium mucosum KCTC 23349, a Marine Alphaproteobacterium with Complex Ionic Requirements Isolated from Mediterranean Seawater at Malvarrosa Beach, Valencia, Spain.</title>
        <authorList>
            <person name="Arahal D.R."/>
            <person name="Shao Z."/>
            <person name="Lai Q."/>
            <person name="Pujalte M.J."/>
        </authorList>
    </citation>
    <scope>NUCLEOTIDE SEQUENCE [LARGE SCALE GENOMIC DNA]</scope>
    <source>
        <strain evidence="1 2">KCTC 23349</strain>
    </source>
</reference>
<accession>A0A037ZHH4</accession>
<dbReference type="SUPFAM" id="SSF54285">
    <property type="entry name" value="MoaD/ThiS"/>
    <property type="match status" value="1"/>
</dbReference>
<keyword evidence="2" id="KW-1185">Reference proteome</keyword>
<dbReference type="InterPro" id="IPR010035">
    <property type="entry name" value="Thi_S"/>
</dbReference>
<organism evidence="1 2">
    <name type="scientific">Actibacterium mucosum KCTC 23349</name>
    <dbReference type="NCBI Taxonomy" id="1454373"/>
    <lineage>
        <taxon>Bacteria</taxon>
        <taxon>Pseudomonadati</taxon>
        <taxon>Pseudomonadota</taxon>
        <taxon>Alphaproteobacteria</taxon>
        <taxon>Rhodobacterales</taxon>
        <taxon>Roseobacteraceae</taxon>
        <taxon>Actibacterium</taxon>
    </lineage>
</organism>
<comment type="caution">
    <text evidence="1">The sequence shown here is derived from an EMBL/GenBank/DDBJ whole genome shotgun (WGS) entry which is preliminary data.</text>
</comment>
<dbReference type="Pfam" id="PF02597">
    <property type="entry name" value="ThiS"/>
    <property type="match status" value="1"/>
</dbReference>
<dbReference type="InterPro" id="IPR003749">
    <property type="entry name" value="ThiS/MoaD-like"/>
</dbReference>
<dbReference type="CDD" id="cd00565">
    <property type="entry name" value="Ubl_ThiS"/>
    <property type="match status" value="1"/>
</dbReference>
<dbReference type="PANTHER" id="PTHR34472">
    <property type="entry name" value="SULFUR CARRIER PROTEIN THIS"/>
    <property type="match status" value="1"/>
</dbReference>
<evidence type="ECO:0000313" key="2">
    <source>
        <dbReference type="Proteomes" id="UP000026249"/>
    </source>
</evidence>
<dbReference type="PANTHER" id="PTHR34472:SF1">
    <property type="entry name" value="SULFUR CARRIER PROTEIN THIS"/>
    <property type="match status" value="1"/>
</dbReference>
<dbReference type="Gene3D" id="3.10.20.30">
    <property type="match status" value="1"/>
</dbReference>
<dbReference type="STRING" id="1454373.ACMU_18720"/>
<dbReference type="RefSeq" id="WP_035261899.1">
    <property type="nucleotide sequence ID" value="NZ_JFKE01000009.1"/>
</dbReference>
<protein>
    <recommendedName>
        <fullName evidence="3">Thiamine biosynthesis protein ThiS</fullName>
    </recommendedName>
</protein>
<name>A0A037ZHH4_9RHOB</name>
<sequence>MKINVNGTARDVTGPSLNDVLVELGHGVGRVATAVNETFVPAAARAEYLLQDGDRVEIVAPRQGG</sequence>
<evidence type="ECO:0000313" key="1">
    <source>
        <dbReference type="EMBL" id="KAJ54260.1"/>
    </source>
</evidence>